<keyword evidence="2" id="KW-0442">Lipid degradation</keyword>
<evidence type="ECO:0000313" key="6">
    <source>
        <dbReference type="Proteomes" id="UP000676386"/>
    </source>
</evidence>
<keyword evidence="6" id="KW-1185">Reference proteome</keyword>
<gene>
    <name evidence="5" type="ORF">KE626_24160</name>
</gene>
<dbReference type="PROSITE" id="PS51635">
    <property type="entry name" value="PNPLA"/>
    <property type="match status" value="1"/>
</dbReference>
<feature type="active site" description="Proton acceptor" evidence="2">
    <location>
        <position position="354"/>
    </location>
</feature>
<dbReference type="EMBL" id="JAGTXB010000014">
    <property type="protein sequence ID" value="MBS0030443.1"/>
    <property type="molecule type" value="Genomic_DNA"/>
</dbReference>
<reference evidence="5 6" key="1">
    <citation type="submission" date="2021-04" db="EMBL/GenBank/DDBJ databases">
        <title>Chitinophaga sp. nov., isolated from the rhizosphere soil.</title>
        <authorList>
            <person name="He S."/>
        </authorList>
    </citation>
    <scope>NUCLEOTIDE SEQUENCE [LARGE SCALE GENOMIC DNA]</scope>
    <source>
        <strain evidence="5 6">2R12</strain>
    </source>
</reference>
<keyword evidence="3" id="KW-0812">Transmembrane</keyword>
<feature type="active site" description="Nucleophile" evidence="2">
    <location>
        <position position="92"/>
    </location>
</feature>
<keyword evidence="3" id="KW-0472">Membrane</keyword>
<proteinExistence type="predicted"/>
<dbReference type="PANTHER" id="PTHR46394:SF1">
    <property type="entry name" value="PNPLA DOMAIN-CONTAINING PROTEIN"/>
    <property type="match status" value="1"/>
</dbReference>
<dbReference type="InterPro" id="IPR002641">
    <property type="entry name" value="PNPLA_dom"/>
</dbReference>
<feature type="transmembrane region" description="Helical" evidence="3">
    <location>
        <begin position="185"/>
        <end position="208"/>
    </location>
</feature>
<accession>A0ABS5J5F4</accession>
<feature type="short sequence motif" description="GXGXXG" evidence="2">
    <location>
        <begin position="63"/>
        <end position="68"/>
    </location>
</feature>
<dbReference type="Gene3D" id="3.40.1090.10">
    <property type="entry name" value="Cytosolic phospholipase A2 catalytic domain"/>
    <property type="match status" value="1"/>
</dbReference>
<keyword evidence="2" id="KW-0378">Hydrolase</keyword>
<dbReference type="Pfam" id="PF01734">
    <property type="entry name" value="Patatin"/>
    <property type="match status" value="1"/>
</dbReference>
<feature type="short sequence motif" description="GXSXG" evidence="2">
    <location>
        <begin position="90"/>
        <end position="94"/>
    </location>
</feature>
<dbReference type="InterPro" id="IPR052580">
    <property type="entry name" value="Lipid_Hydrolase"/>
</dbReference>
<dbReference type="Proteomes" id="UP000676386">
    <property type="component" value="Unassembled WGS sequence"/>
</dbReference>
<feature type="transmembrane region" description="Helical" evidence="3">
    <location>
        <begin position="154"/>
        <end position="173"/>
    </location>
</feature>
<protein>
    <submittedName>
        <fullName evidence="5">Patatin-like phospholipase family protein</fullName>
    </submittedName>
</protein>
<evidence type="ECO:0000256" key="2">
    <source>
        <dbReference type="PROSITE-ProRule" id="PRU01161"/>
    </source>
</evidence>
<dbReference type="InterPro" id="IPR016035">
    <property type="entry name" value="Acyl_Trfase/lysoPLipase"/>
</dbReference>
<feature type="domain" description="PNPLA" evidence="4">
    <location>
        <begin position="59"/>
        <end position="367"/>
    </location>
</feature>
<sequence length="488" mass="54370">MSPKNTTAKSRLSISDFINDSRVIKDLGNLKKTFDTAQGGRPLVVSDVLDTEGHQYVNLVQKGGGVFGIALVGYTYVLEEMGIRFLRLAGTSAGAINTALITVIKNKQDKKSAEVLQAICDLDFFSLVDGHPAARWLIRKFITKKNFVGKVKNWVLFLLGFFVLLIIGDVALMGLRAKFPALSAWAGACFILSGFWSLLIGMGVSYVFNLLKRLKTSGFGINPGDVFYDWVKKLLLDNNVATVSDLNKKAQTCPPLKLRVHNECGIDDLKGDVTFIASELVTQNKIQFPAMCHLFSTDADTMPPAGFIRASMSIPVFFESYMINDIPYSDNRIITAWNSFFHNTAPPSTARFVDGGILSNFPISIFYNASIPIPRLPSFGIDLDDAGPGDKGENAFNWSLTGYLGRMFNTIRNYYDKDFLLKNEVYQKGVGKVDLSDDKYNWLNFFLSDQDKIDMFAKGAQAACEFLQTFDWDTYKSNRTALQKQLTK</sequence>
<feature type="short sequence motif" description="DGA/G" evidence="2">
    <location>
        <begin position="354"/>
        <end position="356"/>
    </location>
</feature>
<evidence type="ECO:0000313" key="5">
    <source>
        <dbReference type="EMBL" id="MBS0030443.1"/>
    </source>
</evidence>
<dbReference type="PANTHER" id="PTHR46394">
    <property type="entry name" value="ANNEXIN"/>
    <property type="match status" value="1"/>
</dbReference>
<organism evidence="5 6">
    <name type="scientific">Chitinophaga hostae</name>
    <dbReference type="NCBI Taxonomy" id="2831022"/>
    <lineage>
        <taxon>Bacteria</taxon>
        <taxon>Pseudomonadati</taxon>
        <taxon>Bacteroidota</taxon>
        <taxon>Chitinophagia</taxon>
        <taxon>Chitinophagales</taxon>
        <taxon>Chitinophagaceae</taxon>
        <taxon>Chitinophaga</taxon>
    </lineage>
</organism>
<dbReference type="SUPFAM" id="SSF52151">
    <property type="entry name" value="FabD/lysophospholipase-like"/>
    <property type="match status" value="1"/>
</dbReference>
<evidence type="ECO:0000256" key="1">
    <source>
        <dbReference type="ARBA" id="ARBA00023098"/>
    </source>
</evidence>
<keyword evidence="1 2" id="KW-0443">Lipid metabolism</keyword>
<name>A0ABS5J5F4_9BACT</name>
<keyword evidence="3" id="KW-1133">Transmembrane helix</keyword>
<comment type="caution">
    <text evidence="5">The sequence shown here is derived from an EMBL/GenBank/DDBJ whole genome shotgun (WGS) entry which is preliminary data.</text>
</comment>
<dbReference type="RefSeq" id="WP_211975581.1">
    <property type="nucleotide sequence ID" value="NZ_CBFHAM010000008.1"/>
</dbReference>
<evidence type="ECO:0000259" key="4">
    <source>
        <dbReference type="PROSITE" id="PS51635"/>
    </source>
</evidence>
<evidence type="ECO:0000256" key="3">
    <source>
        <dbReference type="SAM" id="Phobius"/>
    </source>
</evidence>